<evidence type="ECO:0000313" key="1">
    <source>
        <dbReference type="EMBL" id="MPN61766.1"/>
    </source>
</evidence>
<name>A0A645JE81_9ZZZZ</name>
<sequence length="117" mass="12780">MDLIWDQIAAASAEEFGKKIVFTAGAALSAASRWRYCRLHHCPQFSFSGGKAPESGTKGDFFIDLPSELHPGPVRSGKAGRFRIVIAEIAKDGIGYFHFRITDLSYVGSLCDIELQG</sequence>
<reference evidence="1" key="1">
    <citation type="submission" date="2019-08" db="EMBL/GenBank/DDBJ databases">
        <authorList>
            <person name="Kucharzyk K."/>
            <person name="Murdoch R.W."/>
            <person name="Higgins S."/>
            <person name="Loffler F."/>
        </authorList>
    </citation>
    <scope>NUCLEOTIDE SEQUENCE</scope>
</reference>
<accession>A0A645JE81</accession>
<organism evidence="1">
    <name type="scientific">bioreactor metagenome</name>
    <dbReference type="NCBI Taxonomy" id="1076179"/>
    <lineage>
        <taxon>unclassified sequences</taxon>
        <taxon>metagenomes</taxon>
        <taxon>ecological metagenomes</taxon>
    </lineage>
</organism>
<proteinExistence type="predicted"/>
<dbReference type="EMBL" id="VSSQ01138830">
    <property type="protein sequence ID" value="MPN61766.1"/>
    <property type="molecule type" value="Genomic_DNA"/>
</dbReference>
<dbReference type="AlphaFoldDB" id="A0A645JE81"/>
<comment type="caution">
    <text evidence="1">The sequence shown here is derived from an EMBL/GenBank/DDBJ whole genome shotgun (WGS) entry which is preliminary data.</text>
</comment>
<protein>
    <submittedName>
        <fullName evidence="1">Uncharacterized protein</fullName>
    </submittedName>
</protein>
<gene>
    <name evidence="1" type="ORF">SDC9_209508</name>
</gene>